<reference evidence="1" key="1">
    <citation type="submission" date="2021-09" db="EMBL/GenBank/DDBJ databases">
        <authorList>
            <consortium name="AG Swart"/>
            <person name="Singh M."/>
            <person name="Singh A."/>
            <person name="Seah K."/>
            <person name="Emmerich C."/>
        </authorList>
    </citation>
    <scope>NUCLEOTIDE SEQUENCE</scope>
    <source>
        <strain evidence="1">ATCC30299</strain>
    </source>
</reference>
<evidence type="ECO:0000313" key="1">
    <source>
        <dbReference type="EMBL" id="CAG9314865.1"/>
    </source>
</evidence>
<keyword evidence="2" id="KW-1185">Reference proteome</keyword>
<sequence length="71" mass="8472">MQTYLQINWFTNNKFWVEQFFIFIYKICSSSVTEVCIPDMVLSCAYGTTWVSNLNARDEDWRLIFFDNPLG</sequence>
<gene>
    <name evidence="1" type="ORF">BSTOLATCC_MIC12651</name>
</gene>
<accession>A0AAU9IUD9</accession>
<name>A0AAU9IUD9_9CILI</name>
<dbReference type="EMBL" id="CAJZBQ010000013">
    <property type="protein sequence ID" value="CAG9314865.1"/>
    <property type="molecule type" value="Genomic_DNA"/>
</dbReference>
<protein>
    <submittedName>
        <fullName evidence="1">Uncharacterized protein</fullName>
    </submittedName>
</protein>
<proteinExistence type="predicted"/>
<evidence type="ECO:0000313" key="2">
    <source>
        <dbReference type="Proteomes" id="UP001162131"/>
    </source>
</evidence>
<organism evidence="1 2">
    <name type="scientific">Blepharisma stoltei</name>
    <dbReference type="NCBI Taxonomy" id="1481888"/>
    <lineage>
        <taxon>Eukaryota</taxon>
        <taxon>Sar</taxon>
        <taxon>Alveolata</taxon>
        <taxon>Ciliophora</taxon>
        <taxon>Postciliodesmatophora</taxon>
        <taxon>Heterotrichea</taxon>
        <taxon>Heterotrichida</taxon>
        <taxon>Blepharismidae</taxon>
        <taxon>Blepharisma</taxon>
    </lineage>
</organism>
<dbReference type="AlphaFoldDB" id="A0AAU9IUD9"/>
<dbReference type="Proteomes" id="UP001162131">
    <property type="component" value="Unassembled WGS sequence"/>
</dbReference>
<comment type="caution">
    <text evidence="1">The sequence shown here is derived from an EMBL/GenBank/DDBJ whole genome shotgun (WGS) entry which is preliminary data.</text>
</comment>